<protein>
    <submittedName>
        <fullName evidence="1">Uncharacterized protein</fullName>
    </submittedName>
</protein>
<organism evidence="1">
    <name type="scientific">Alexandrium catenella</name>
    <name type="common">Red tide dinoflagellate</name>
    <name type="synonym">Gonyaulax catenella</name>
    <dbReference type="NCBI Taxonomy" id="2925"/>
    <lineage>
        <taxon>Eukaryota</taxon>
        <taxon>Sar</taxon>
        <taxon>Alveolata</taxon>
        <taxon>Dinophyceae</taxon>
        <taxon>Gonyaulacales</taxon>
        <taxon>Pyrocystaceae</taxon>
        <taxon>Alexandrium</taxon>
    </lineage>
</organism>
<proteinExistence type="predicted"/>
<dbReference type="EMBL" id="HBGE01007459">
    <property type="protein sequence ID" value="CAD9094730.1"/>
    <property type="molecule type" value="Transcribed_RNA"/>
</dbReference>
<dbReference type="AlphaFoldDB" id="A0A7S1PR59"/>
<accession>A0A7S1PR59</accession>
<name>A0A7S1PR59_ALECA</name>
<sequence>MGNVPQVKCHENVDSPTDSGFKSVVSESLEDYCTADAFYDSLWLLMRSPVHPMEAMMVKEQQVVDQGEEEFTIKVIYDGQKLKLYGLAPESRDYYKLNQKVVGNRKELTIVCQDMKGDGTHLHTGCCKLLRDPARLEYSRIVDGERRSGQALASLVETTYIAPVLTVLARRKAKVLPNHVSELHGGGPSVISEPLDEWLTYDMAFEFFVEAVKYPPGVEDHGEHTRLVETDDSFELVCFEHEQLRALNYAKDSTLPARDMTYMGRVDKAAGEIVVICSVGRELLFTSFTHFHRDPVRIESWQVADGKRLGGLAEACVLQGYVDMIVRKAEGSTGWYF</sequence>
<gene>
    <name evidence="1" type="ORF">ACAT0790_LOCUS4489</name>
</gene>
<evidence type="ECO:0000313" key="1">
    <source>
        <dbReference type="EMBL" id="CAD9094730.1"/>
    </source>
</evidence>
<reference evidence="1" key="1">
    <citation type="submission" date="2021-01" db="EMBL/GenBank/DDBJ databases">
        <authorList>
            <person name="Corre E."/>
            <person name="Pelletier E."/>
            <person name="Niang G."/>
            <person name="Scheremetjew M."/>
            <person name="Finn R."/>
            <person name="Kale V."/>
            <person name="Holt S."/>
            <person name="Cochrane G."/>
            <person name="Meng A."/>
            <person name="Brown T."/>
            <person name="Cohen L."/>
        </authorList>
    </citation>
    <scope>NUCLEOTIDE SEQUENCE</scope>
    <source>
        <strain evidence="1">OF101</strain>
    </source>
</reference>